<dbReference type="RefSeq" id="WP_281482992.1">
    <property type="nucleotide sequence ID" value="NZ_CP124543.1"/>
</dbReference>
<gene>
    <name evidence="1" type="ORF">QI031_28965</name>
</gene>
<protein>
    <submittedName>
        <fullName evidence="1">Uncharacterized protein</fullName>
    </submittedName>
</protein>
<dbReference type="EMBL" id="CP124543">
    <property type="protein sequence ID" value="WGV25705.1"/>
    <property type="molecule type" value="Genomic_DNA"/>
</dbReference>
<proteinExistence type="predicted"/>
<accession>A0AAJ6NS57</accession>
<evidence type="ECO:0000313" key="2">
    <source>
        <dbReference type="Proteomes" id="UP001223520"/>
    </source>
</evidence>
<reference evidence="1 2" key="1">
    <citation type="journal article" date="2023" name="Limnol Oceanogr Lett">
        <title>Environmental adaptations by the intertidal Antarctic cyanobacterium Halotia branconii CENA392 as revealed using long-read genome sequencing.</title>
        <authorList>
            <person name="Dextro R.B."/>
            <person name="Delbaje E."/>
            <person name="Freitas P.N.N."/>
            <person name="Geraldes V."/>
            <person name="Pinto E."/>
            <person name="Long P.F."/>
            <person name="Fiore M.F."/>
        </authorList>
    </citation>
    <scope>NUCLEOTIDE SEQUENCE [LARGE SCALE GENOMIC DNA]</scope>
    <source>
        <strain evidence="1 2">CENA392</strain>
    </source>
</reference>
<name>A0AAJ6NS57_9CYAN</name>
<sequence>MSQKSLNNNDLRNDPFIKQFFARIPSQTAATFTDIQLAELKSVFRDRFGKRHPIDIRVSIPFLKRRFYIVLIIGKEKRSPK</sequence>
<organism evidence="1 2">
    <name type="scientific">Halotia branconii CENA392</name>
    <dbReference type="NCBI Taxonomy" id="1539056"/>
    <lineage>
        <taxon>Bacteria</taxon>
        <taxon>Bacillati</taxon>
        <taxon>Cyanobacteriota</taxon>
        <taxon>Cyanophyceae</taxon>
        <taxon>Nostocales</taxon>
        <taxon>Nodulariaceae</taxon>
        <taxon>Halotia</taxon>
    </lineage>
</organism>
<evidence type="ECO:0000313" key="1">
    <source>
        <dbReference type="EMBL" id="WGV25705.1"/>
    </source>
</evidence>
<dbReference type="Proteomes" id="UP001223520">
    <property type="component" value="Chromosome"/>
</dbReference>
<keyword evidence="2" id="KW-1185">Reference proteome</keyword>
<dbReference type="AlphaFoldDB" id="A0AAJ6NS57"/>
<dbReference type="KEGG" id="hbq:QI031_28965"/>